<gene>
    <name evidence="3" type="ORF">LTRI10_LOCUS22128</name>
</gene>
<feature type="signal peptide" evidence="2">
    <location>
        <begin position="1"/>
        <end position="29"/>
    </location>
</feature>
<protein>
    <submittedName>
        <fullName evidence="3">Uncharacterized protein</fullName>
    </submittedName>
</protein>
<dbReference type="EMBL" id="OZ034817">
    <property type="protein sequence ID" value="CAL1380700.1"/>
    <property type="molecule type" value="Genomic_DNA"/>
</dbReference>
<sequence length="226" mass="25239">MFGQNLRMVCVEGLRILPWVVWLVNLTSSDSRAVYRSIKKGLMNYDQLQSGFHRDYFISSFISGLEEELRPVVTMLQPQSIAQAYQLALLEEVSNVAMQKKMGTHCKSPADSVVHDASGQKKSDSSRPSKPLLPSASNPNKNSPTAKNHGACYKCGERYFYRHVCDRDRQQLTMMQAVDAVETPDPWPDDDDDIIEVDAQGKMGGFYASNGQRRCCQLSIGEGHSG</sequence>
<feature type="region of interest" description="Disordered" evidence="1">
    <location>
        <begin position="106"/>
        <end position="147"/>
    </location>
</feature>
<keyword evidence="2" id="KW-0732">Signal</keyword>
<proteinExistence type="predicted"/>
<dbReference type="Proteomes" id="UP001497516">
    <property type="component" value="Chromosome 4"/>
</dbReference>
<evidence type="ECO:0000256" key="1">
    <source>
        <dbReference type="SAM" id="MobiDB-lite"/>
    </source>
</evidence>
<evidence type="ECO:0000313" key="3">
    <source>
        <dbReference type="EMBL" id="CAL1380700.1"/>
    </source>
</evidence>
<evidence type="ECO:0000313" key="4">
    <source>
        <dbReference type="Proteomes" id="UP001497516"/>
    </source>
</evidence>
<feature type="compositionally biased region" description="Basic and acidic residues" evidence="1">
    <location>
        <begin position="118"/>
        <end position="127"/>
    </location>
</feature>
<accession>A0AAV2E4A6</accession>
<evidence type="ECO:0000256" key="2">
    <source>
        <dbReference type="SAM" id="SignalP"/>
    </source>
</evidence>
<reference evidence="3 4" key="1">
    <citation type="submission" date="2024-04" db="EMBL/GenBank/DDBJ databases">
        <authorList>
            <person name="Fracassetti M."/>
        </authorList>
    </citation>
    <scope>NUCLEOTIDE SEQUENCE [LARGE SCALE GENOMIC DNA]</scope>
</reference>
<organism evidence="3 4">
    <name type="scientific">Linum trigynum</name>
    <dbReference type="NCBI Taxonomy" id="586398"/>
    <lineage>
        <taxon>Eukaryota</taxon>
        <taxon>Viridiplantae</taxon>
        <taxon>Streptophyta</taxon>
        <taxon>Embryophyta</taxon>
        <taxon>Tracheophyta</taxon>
        <taxon>Spermatophyta</taxon>
        <taxon>Magnoliopsida</taxon>
        <taxon>eudicotyledons</taxon>
        <taxon>Gunneridae</taxon>
        <taxon>Pentapetalae</taxon>
        <taxon>rosids</taxon>
        <taxon>fabids</taxon>
        <taxon>Malpighiales</taxon>
        <taxon>Linaceae</taxon>
        <taxon>Linum</taxon>
    </lineage>
</organism>
<feature type="chain" id="PRO_5043920602" evidence="2">
    <location>
        <begin position="30"/>
        <end position="226"/>
    </location>
</feature>
<feature type="compositionally biased region" description="Polar residues" evidence="1">
    <location>
        <begin position="135"/>
        <end position="146"/>
    </location>
</feature>
<name>A0AAV2E4A6_9ROSI</name>
<keyword evidence="4" id="KW-1185">Reference proteome</keyword>
<dbReference type="AlphaFoldDB" id="A0AAV2E4A6"/>